<dbReference type="SUPFAM" id="SSF56784">
    <property type="entry name" value="HAD-like"/>
    <property type="match status" value="1"/>
</dbReference>
<proteinExistence type="inferred from homology"/>
<dbReference type="InterPro" id="IPR006379">
    <property type="entry name" value="HAD-SF_hydro_IIB"/>
</dbReference>
<comment type="pathway">
    <text evidence="2 6">Glycan biosynthesis; trehalose biosynthesis.</text>
</comment>
<evidence type="ECO:0000256" key="1">
    <source>
        <dbReference type="ARBA" id="ARBA00000500"/>
    </source>
</evidence>
<dbReference type="NCBIfam" id="TIGR01484">
    <property type="entry name" value="HAD-SF-IIB"/>
    <property type="match status" value="1"/>
</dbReference>
<name>A0A1T4XWT2_9MICO</name>
<dbReference type="GO" id="GO:0004805">
    <property type="term" value="F:trehalose-phosphatase activity"/>
    <property type="evidence" value="ECO:0007669"/>
    <property type="project" value="UniProtKB-EC"/>
</dbReference>
<evidence type="ECO:0000256" key="5">
    <source>
        <dbReference type="ARBA" id="ARBA00024179"/>
    </source>
</evidence>
<gene>
    <name evidence="8" type="ORF">SAMN06295879_1859</name>
</gene>
<dbReference type="UniPathway" id="UPA00299"/>
<feature type="region of interest" description="Disordered" evidence="7">
    <location>
        <begin position="1"/>
        <end position="20"/>
    </location>
</feature>
<dbReference type="EMBL" id="FUYG01000004">
    <property type="protein sequence ID" value="SKA93964.1"/>
    <property type="molecule type" value="Genomic_DNA"/>
</dbReference>
<organism evidence="8 9">
    <name type="scientific">Agreia bicolorata</name>
    <dbReference type="NCBI Taxonomy" id="110935"/>
    <lineage>
        <taxon>Bacteria</taxon>
        <taxon>Bacillati</taxon>
        <taxon>Actinomycetota</taxon>
        <taxon>Actinomycetes</taxon>
        <taxon>Micrococcales</taxon>
        <taxon>Microbacteriaceae</taxon>
        <taxon>Agreia</taxon>
    </lineage>
</organism>
<evidence type="ECO:0000256" key="3">
    <source>
        <dbReference type="ARBA" id="ARBA00008770"/>
    </source>
</evidence>
<evidence type="ECO:0000256" key="7">
    <source>
        <dbReference type="SAM" id="MobiDB-lite"/>
    </source>
</evidence>
<evidence type="ECO:0000256" key="4">
    <source>
        <dbReference type="ARBA" id="ARBA00022801"/>
    </source>
</evidence>
<sequence length="278" mass="29996">MSTPSSTAGHVGESGIQPDETDELISRLRELARTERLLVALDFDGTLAPEVDVPSHARALPEARRALLDLLKLDSTRVALISGRAMESLEHVSDLPDDVLLVGSHGVEIRLDSPTRLTLDTQELAQVDVLSDVLEDVAERVDDVWIESKPAGFALHTRLASEEGSRQAHLMALAETKSEIEGLTVREGKNVLEFSIRSTTKGEALLHLKEYTKATAVLYAGDDVTDEDAFAVLRSGDFGLKSGAGKTIAEFRVSDEAEVAQVLALLAQFRAEACTSAP</sequence>
<dbReference type="NCBIfam" id="TIGR00685">
    <property type="entry name" value="T6PP"/>
    <property type="match status" value="1"/>
</dbReference>
<dbReference type="InterPro" id="IPR044651">
    <property type="entry name" value="OTSB-like"/>
</dbReference>
<dbReference type="Gene3D" id="3.30.70.1020">
    <property type="entry name" value="Trehalose-6-phosphate phosphatase related protein, domain 2"/>
    <property type="match status" value="1"/>
</dbReference>
<dbReference type="EC" id="3.1.3.12" evidence="6"/>
<evidence type="ECO:0000256" key="2">
    <source>
        <dbReference type="ARBA" id="ARBA00005199"/>
    </source>
</evidence>
<dbReference type="InterPro" id="IPR023214">
    <property type="entry name" value="HAD_sf"/>
</dbReference>
<dbReference type="Proteomes" id="UP000189735">
    <property type="component" value="Unassembled WGS sequence"/>
</dbReference>
<comment type="similarity">
    <text evidence="3 6">Belongs to the trehalose phosphatase family.</text>
</comment>
<dbReference type="Gene3D" id="3.40.50.1000">
    <property type="entry name" value="HAD superfamily/HAD-like"/>
    <property type="match status" value="1"/>
</dbReference>
<protein>
    <recommendedName>
        <fullName evidence="6">Trehalose 6-phosphate phosphatase</fullName>
        <ecNumber evidence="6">3.1.3.12</ecNumber>
    </recommendedName>
</protein>
<evidence type="ECO:0000313" key="8">
    <source>
        <dbReference type="EMBL" id="SKA93964.1"/>
    </source>
</evidence>
<comment type="catalytic activity">
    <reaction evidence="1 6">
        <text>alpha,alpha-trehalose 6-phosphate + H2O = alpha,alpha-trehalose + phosphate</text>
        <dbReference type="Rhea" id="RHEA:23420"/>
        <dbReference type="ChEBI" id="CHEBI:15377"/>
        <dbReference type="ChEBI" id="CHEBI:16551"/>
        <dbReference type="ChEBI" id="CHEBI:43474"/>
        <dbReference type="ChEBI" id="CHEBI:58429"/>
        <dbReference type="EC" id="3.1.3.12"/>
    </reaction>
</comment>
<reference evidence="9" key="1">
    <citation type="submission" date="2017-02" db="EMBL/GenBank/DDBJ databases">
        <authorList>
            <person name="Varghese N."/>
            <person name="Submissions S."/>
        </authorList>
    </citation>
    <scope>NUCLEOTIDE SEQUENCE [LARGE SCALE GENOMIC DNA]</scope>
    <source>
        <strain evidence="9">VKM Ac-2052</strain>
    </source>
</reference>
<dbReference type="GO" id="GO:0005992">
    <property type="term" value="P:trehalose biosynthetic process"/>
    <property type="evidence" value="ECO:0007669"/>
    <property type="project" value="UniProtKB-UniPathway"/>
</dbReference>
<keyword evidence="6" id="KW-0479">Metal-binding</keyword>
<dbReference type="PANTHER" id="PTHR43768:SF3">
    <property type="entry name" value="TREHALOSE 6-PHOSPHATE PHOSPHATASE"/>
    <property type="match status" value="1"/>
</dbReference>
<evidence type="ECO:0000313" key="9">
    <source>
        <dbReference type="Proteomes" id="UP000189735"/>
    </source>
</evidence>
<dbReference type="Pfam" id="PF02358">
    <property type="entry name" value="Trehalose_PPase"/>
    <property type="match status" value="1"/>
</dbReference>
<evidence type="ECO:0000256" key="6">
    <source>
        <dbReference type="RuleBase" id="RU361117"/>
    </source>
</evidence>
<comment type="cofactor">
    <cofactor evidence="6">
        <name>Mg(2+)</name>
        <dbReference type="ChEBI" id="CHEBI:18420"/>
    </cofactor>
</comment>
<dbReference type="RefSeq" id="WP_078714162.1">
    <property type="nucleotide sequence ID" value="NZ_FUYG01000004.1"/>
</dbReference>
<dbReference type="AlphaFoldDB" id="A0A1T4XWT2"/>
<dbReference type="GO" id="GO:0046872">
    <property type="term" value="F:metal ion binding"/>
    <property type="evidence" value="ECO:0007669"/>
    <property type="project" value="UniProtKB-KW"/>
</dbReference>
<dbReference type="InterPro" id="IPR036412">
    <property type="entry name" value="HAD-like_sf"/>
</dbReference>
<keyword evidence="4 6" id="KW-0378">Hydrolase</keyword>
<dbReference type="InterPro" id="IPR003337">
    <property type="entry name" value="Trehalose_PPase"/>
</dbReference>
<comment type="function">
    <text evidence="5 6">Removes the phosphate from trehalose 6-phosphate to produce free trehalose.</text>
</comment>
<keyword evidence="6" id="KW-0460">Magnesium</keyword>
<dbReference type="PANTHER" id="PTHR43768">
    <property type="entry name" value="TREHALOSE 6-PHOSPHATE PHOSPHATASE"/>
    <property type="match status" value="1"/>
</dbReference>
<accession>A0A1T4XWT2</accession>